<reference evidence="2 3" key="1">
    <citation type="journal article" date="2014" name="Genome Announc.">
        <title>Complete Genome Sequence of Hyphomicrobium nitrativorans Strain NL23, a Denitrifying Bacterium Isolated from Biofilm of a Methanol-Fed Denitrification System Treating Seawater at the Montreal Biodome.</title>
        <authorList>
            <person name="Martineau C."/>
            <person name="Villeneuve C."/>
            <person name="Mauffrey F."/>
            <person name="Villemur R."/>
        </authorList>
    </citation>
    <scope>NUCLEOTIDE SEQUENCE [LARGE SCALE GENOMIC DNA]</scope>
    <source>
        <strain evidence="2">NL23</strain>
    </source>
</reference>
<accession>V5SDA3</accession>
<dbReference type="AlphaFoldDB" id="V5SDA3"/>
<dbReference type="HOGENOM" id="CLU_008973_1_2_5"/>
<dbReference type="PATRIC" id="fig|1029756.8.peg.1241"/>
<dbReference type="InterPro" id="IPR013589">
    <property type="entry name" value="Bac_transglu_N"/>
</dbReference>
<evidence type="ECO:0000313" key="3">
    <source>
        <dbReference type="Proteomes" id="UP000018542"/>
    </source>
</evidence>
<dbReference type="OrthoDB" id="9804023at2"/>
<feature type="domain" description="Transglutaminase-like" evidence="1">
    <location>
        <begin position="161"/>
        <end position="225"/>
    </location>
</feature>
<dbReference type="Proteomes" id="UP000018542">
    <property type="component" value="Chromosome"/>
</dbReference>
<dbReference type="Pfam" id="PF08379">
    <property type="entry name" value="Bact_transglu_N"/>
    <property type="match status" value="1"/>
</dbReference>
<sequence>MKIEIRHITTYRYATLARYAIQSLRLTPPTFDGQDVRAWTIEAPGFETHISYRDALGNQVHLTTLDTPHDGIVIEASGIIETEDRAGIVRGLAEVTPRRVFLRETPRTAPDKAIRDLAKSVSHGRVPRDPLDCLHSLMRTVGDAVSYEIGTSHAHTTAAEALSEGKGVCQDHAHVFISAARVIGLPARYVNGYFLSGTLAPAEAHHAWAEAWVDGLGWVGFDPANGMCPTERYVRLACGFDAASAAPIRGTQRGGENEDLDVRVEVEQQGAQQQ</sequence>
<dbReference type="SMART" id="SM00460">
    <property type="entry name" value="TGc"/>
    <property type="match status" value="1"/>
</dbReference>
<name>V5SDA3_9HYPH</name>
<keyword evidence="3" id="KW-1185">Reference proteome</keyword>
<dbReference type="EMBL" id="CP006912">
    <property type="protein sequence ID" value="AHB48040.1"/>
    <property type="molecule type" value="Genomic_DNA"/>
</dbReference>
<organism evidence="2 3">
    <name type="scientific">Hyphomicrobium nitrativorans NL23</name>
    <dbReference type="NCBI Taxonomy" id="1029756"/>
    <lineage>
        <taxon>Bacteria</taxon>
        <taxon>Pseudomonadati</taxon>
        <taxon>Pseudomonadota</taxon>
        <taxon>Alphaproteobacteria</taxon>
        <taxon>Hyphomicrobiales</taxon>
        <taxon>Hyphomicrobiaceae</taxon>
        <taxon>Hyphomicrobium</taxon>
    </lineage>
</organism>
<evidence type="ECO:0000259" key="1">
    <source>
        <dbReference type="SMART" id="SM00460"/>
    </source>
</evidence>
<protein>
    <submittedName>
        <fullName evidence="2">Transglutaminase</fullName>
    </submittedName>
</protein>
<dbReference type="InterPro" id="IPR002931">
    <property type="entry name" value="Transglutaminase-like"/>
</dbReference>
<dbReference type="STRING" id="1029756.W911_05915"/>
<dbReference type="PANTHER" id="PTHR33490">
    <property type="entry name" value="BLR5614 PROTEIN-RELATED"/>
    <property type="match status" value="1"/>
</dbReference>
<gene>
    <name evidence="2" type="ORF">W911_05915</name>
</gene>
<dbReference type="PANTHER" id="PTHR33490:SF6">
    <property type="entry name" value="SLL1049 PROTEIN"/>
    <property type="match status" value="1"/>
</dbReference>
<dbReference type="InterPro" id="IPR038765">
    <property type="entry name" value="Papain-like_cys_pep_sf"/>
</dbReference>
<evidence type="ECO:0000313" key="2">
    <source>
        <dbReference type="EMBL" id="AHB48040.1"/>
    </source>
</evidence>
<dbReference type="RefSeq" id="WP_023786582.1">
    <property type="nucleotide sequence ID" value="NC_022997.1"/>
</dbReference>
<dbReference type="KEGG" id="hni:W911_05915"/>
<dbReference type="Gene3D" id="3.10.620.30">
    <property type="match status" value="1"/>
</dbReference>
<dbReference type="SUPFAM" id="SSF54001">
    <property type="entry name" value="Cysteine proteinases"/>
    <property type="match status" value="1"/>
</dbReference>
<dbReference type="Pfam" id="PF01841">
    <property type="entry name" value="Transglut_core"/>
    <property type="match status" value="1"/>
</dbReference>
<proteinExistence type="predicted"/>